<evidence type="ECO:0000259" key="1">
    <source>
        <dbReference type="Pfam" id="PF12612"/>
    </source>
</evidence>
<sequence>MGYAHALGQMPAIMLFRLIPVVMENLIKCISITPQTRKWSGSRREAVKSLTSICSKMTVYSSQTPRLTCYNEVVTVMKAFLDAISDYTVTDHGDIGALLREAAMEGLQTLLCLTAEQAVELLTPELVSDIVMSLVQQSVECIDRTRGVAGRVFSTLLKADSKVPYIPAEAEVRKIFTPEACDACTWTKACESFCLFVPLLKFPEYTRSLLLGLITSIGGVSESLADEVSKMTFDLLLQQNIEEKKRIADTIIDIFEEYFQQDRIVIPFLS</sequence>
<dbReference type="GO" id="GO:0005096">
    <property type="term" value="F:GTPase activator activity"/>
    <property type="evidence" value="ECO:0007669"/>
    <property type="project" value="InterPro"/>
</dbReference>
<name>A0A1B6ME48_9HEMI</name>
<protein>
    <recommendedName>
        <fullName evidence="1">Tubulin-folding cofactor D C-terminal domain-containing protein</fullName>
    </recommendedName>
</protein>
<dbReference type="AlphaFoldDB" id="A0A1B6ME48"/>
<dbReference type="EMBL" id="GEBQ01005769">
    <property type="protein sequence ID" value="JAT34208.1"/>
    <property type="molecule type" value="Transcribed_RNA"/>
</dbReference>
<reference evidence="2" key="1">
    <citation type="submission" date="2015-11" db="EMBL/GenBank/DDBJ databases">
        <title>De novo transcriptome assembly of four potential Pierce s Disease insect vectors from Arizona vineyards.</title>
        <authorList>
            <person name="Tassone E.E."/>
        </authorList>
    </citation>
    <scope>NUCLEOTIDE SEQUENCE</scope>
</reference>
<dbReference type="GO" id="GO:0034333">
    <property type="term" value="P:adherens junction assembly"/>
    <property type="evidence" value="ECO:0007669"/>
    <property type="project" value="TreeGrafter"/>
</dbReference>
<gene>
    <name evidence="2" type="ORF">g.37014</name>
</gene>
<proteinExistence type="predicted"/>
<dbReference type="GO" id="GO:0000226">
    <property type="term" value="P:microtubule cytoskeleton organization"/>
    <property type="evidence" value="ECO:0007669"/>
    <property type="project" value="TreeGrafter"/>
</dbReference>
<dbReference type="GO" id="GO:0007021">
    <property type="term" value="P:tubulin complex assembly"/>
    <property type="evidence" value="ECO:0007669"/>
    <property type="project" value="InterPro"/>
</dbReference>
<dbReference type="PANTHER" id="PTHR12658">
    <property type="entry name" value="BETA-TUBULIN COFACTOR D"/>
    <property type="match status" value="1"/>
</dbReference>
<dbReference type="InterPro" id="IPR022577">
    <property type="entry name" value="TBCD_C"/>
</dbReference>
<evidence type="ECO:0000313" key="2">
    <source>
        <dbReference type="EMBL" id="JAT34208.1"/>
    </source>
</evidence>
<accession>A0A1B6ME48</accession>
<dbReference type="InterPro" id="IPR033162">
    <property type="entry name" value="TBCD"/>
</dbReference>
<dbReference type="PANTHER" id="PTHR12658:SF0">
    <property type="entry name" value="TUBULIN-SPECIFIC CHAPERONE D"/>
    <property type="match status" value="1"/>
</dbReference>
<dbReference type="SUPFAM" id="SSF48371">
    <property type="entry name" value="ARM repeat"/>
    <property type="match status" value="1"/>
</dbReference>
<dbReference type="GO" id="GO:0070830">
    <property type="term" value="P:bicellular tight junction assembly"/>
    <property type="evidence" value="ECO:0007669"/>
    <property type="project" value="TreeGrafter"/>
</dbReference>
<dbReference type="GO" id="GO:0016328">
    <property type="term" value="C:lateral plasma membrane"/>
    <property type="evidence" value="ECO:0007669"/>
    <property type="project" value="TreeGrafter"/>
</dbReference>
<organism evidence="2">
    <name type="scientific">Graphocephala atropunctata</name>
    <dbReference type="NCBI Taxonomy" id="36148"/>
    <lineage>
        <taxon>Eukaryota</taxon>
        <taxon>Metazoa</taxon>
        <taxon>Ecdysozoa</taxon>
        <taxon>Arthropoda</taxon>
        <taxon>Hexapoda</taxon>
        <taxon>Insecta</taxon>
        <taxon>Pterygota</taxon>
        <taxon>Neoptera</taxon>
        <taxon>Paraneoptera</taxon>
        <taxon>Hemiptera</taxon>
        <taxon>Auchenorrhyncha</taxon>
        <taxon>Membracoidea</taxon>
        <taxon>Cicadellidae</taxon>
        <taxon>Cicadellinae</taxon>
        <taxon>Cicadellini</taxon>
        <taxon>Graphocephala</taxon>
    </lineage>
</organism>
<dbReference type="GO" id="GO:0007023">
    <property type="term" value="P:post-chaperonin tubulin folding pathway"/>
    <property type="evidence" value="ECO:0007669"/>
    <property type="project" value="InterPro"/>
</dbReference>
<feature type="domain" description="Tubulin-folding cofactor D C-terminal" evidence="1">
    <location>
        <begin position="129"/>
        <end position="269"/>
    </location>
</feature>
<feature type="non-terminal residue" evidence="2">
    <location>
        <position position="270"/>
    </location>
</feature>
<dbReference type="Pfam" id="PF12612">
    <property type="entry name" value="TFCD_C"/>
    <property type="match status" value="1"/>
</dbReference>
<dbReference type="InterPro" id="IPR016024">
    <property type="entry name" value="ARM-type_fold"/>
</dbReference>
<dbReference type="GO" id="GO:0048487">
    <property type="term" value="F:beta-tubulin binding"/>
    <property type="evidence" value="ECO:0007669"/>
    <property type="project" value="InterPro"/>
</dbReference>